<feature type="transmembrane region" description="Helical" evidence="1">
    <location>
        <begin position="349"/>
        <end position="369"/>
    </location>
</feature>
<evidence type="ECO:0000256" key="1">
    <source>
        <dbReference type="SAM" id="Phobius"/>
    </source>
</evidence>
<feature type="transmembrane region" description="Helical" evidence="1">
    <location>
        <begin position="211"/>
        <end position="234"/>
    </location>
</feature>
<evidence type="ECO:0008006" key="4">
    <source>
        <dbReference type="Google" id="ProtNLM"/>
    </source>
</evidence>
<sequence length="739" mass="78485">MTAPAPHKPVSSRQPRRQLQRNLLTIGRRSTSLRGVNGFGAVLALLAFVAISLGAAAAVLASAVYDHRDDVGRARVPVEDPRPGRVAPLLWGLDLVYVGVEQVPVVFLQRAGAADPPLPPGVPALPEPGEALVSPALRELLDEHGLPDRFGQDTGLVGPDGLVSATELFAYVGTDALADRDPMQISAFGVAHDPYFQRVGEEIYDRDVQEFWSMAGFLCVLPGLIALASAARVADDETRRRHRLLVRIGVDRRARARIAAPRTRLVGTVSLALCLTLLAWVAAADMTLPLTGYVLQADVVRPVAWLLALVIVGAHVIAGATLNRMTAGTLGRKDNLEASRLEVPADQPAWRRTIVLLVVLAVQPWIIVFSDNQVVQALSTLAAAGLAVICLPAALATLLRLIARRRGTIMLQRRGIGAFLGWRITGYRSRAVARLTGTVTSLVIVVAHAAVVLTLFTAPAEVLSPASERIGTAALNVHADVDRVSDVLRFASDQKVAAITVHEHPEWDEPTVVNGQCADLQAFGAACAQATLMPAELPPRLAEVLARTGTSFLIRPTSPENAERLSSGSMLTIVLASHDGTDLNDVELGRDLERATGFDASLERIGIGGIAGALDLQNKSRWIYVFGVPGVLTLLLVAALTWAAVVIEESRGLVRNPLLVGRHDVFGAIATVRLAWPIAIGGIGGTAVTAWLLAPHLTNNAFDLPTGFLVSATLAAIVIAVISGSIGGRILANASRDRW</sequence>
<dbReference type="EMBL" id="JAAGOB010000017">
    <property type="protein sequence ID" value="NED98200.1"/>
    <property type="molecule type" value="Genomic_DNA"/>
</dbReference>
<feature type="transmembrane region" description="Helical" evidence="1">
    <location>
        <begin position="665"/>
        <end position="694"/>
    </location>
</feature>
<organism evidence="2 3">
    <name type="scientific">Phytoactinopolyspora alkaliphila</name>
    <dbReference type="NCBI Taxonomy" id="1783498"/>
    <lineage>
        <taxon>Bacteria</taxon>
        <taxon>Bacillati</taxon>
        <taxon>Actinomycetota</taxon>
        <taxon>Actinomycetes</taxon>
        <taxon>Jiangellales</taxon>
        <taxon>Jiangellaceae</taxon>
        <taxon>Phytoactinopolyspora</taxon>
    </lineage>
</organism>
<gene>
    <name evidence="2" type="ORF">G1H11_23140</name>
</gene>
<feature type="transmembrane region" description="Helical" evidence="1">
    <location>
        <begin position="622"/>
        <end position="645"/>
    </location>
</feature>
<proteinExistence type="predicted"/>
<keyword evidence="3" id="KW-1185">Reference proteome</keyword>
<keyword evidence="1" id="KW-1133">Transmembrane helix</keyword>
<keyword evidence="1" id="KW-0812">Transmembrane</keyword>
<feature type="transmembrane region" description="Helical" evidence="1">
    <location>
        <begin position="381"/>
        <end position="403"/>
    </location>
</feature>
<feature type="transmembrane region" description="Helical" evidence="1">
    <location>
        <begin position="432"/>
        <end position="456"/>
    </location>
</feature>
<evidence type="ECO:0000313" key="3">
    <source>
        <dbReference type="Proteomes" id="UP000469185"/>
    </source>
</evidence>
<comment type="caution">
    <text evidence="2">The sequence shown here is derived from an EMBL/GenBank/DDBJ whole genome shotgun (WGS) entry which is preliminary data.</text>
</comment>
<feature type="transmembrane region" description="Helical" evidence="1">
    <location>
        <begin position="706"/>
        <end position="732"/>
    </location>
</feature>
<feature type="transmembrane region" description="Helical" evidence="1">
    <location>
        <begin position="303"/>
        <end position="323"/>
    </location>
</feature>
<evidence type="ECO:0000313" key="2">
    <source>
        <dbReference type="EMBL" id="NED98200.1"/>
    </source>
</evidence>
<dbReference type="AlphaFoldDB" id="A0A6N9YTC9"/>
<accession>A0A6N9YTC9</accession>
<dbReference type="RefSeq" id="WP_163820989.1">
    <property type="nucleotide sequence ID" value="NZ_JAAGOB010000017.1"/>
</dbReference>
<protein>
    <recommendedName>
        <fullName evidence="4">ABC transporter permease</fullName>
    </recommendedName>
</protein>
<reference evidence="2 3" key="1">
    <citation type="submission" date="2020-02" db="EMBL/GenBank/DDBJ databases">
        <authorList>
            <person name="Li X.-J."/>
            <person name="Feng X.-M."/>
        </authorList>
    </citation>
    <scope>NUCLEOTIDE SEQUENCE [LARGE SCALE GENOMIC DNA]</scope>
    <source>
        <strain evidence="2 3">CGMCC 4.7225</strain>
    </source>
</reference>
<feature type="transmembrane region" description="Helical" evidence="1">
    <location>
        <begin position="38"/>
        <end position="65"/>
    </location>
</feature>
<dbReference type="Proteomes" id="UP000469185">
    <property type="component" value="Unassembled WGS sequence"/>
</dbReference>
<feature type="transmembrane region" description="Helical" evidence="1">
    <location>
        <begin position="265"/>
        <end position="283"/>
    </location>
</feature>
<keyword evidence="1" id="KW-0472">Membrane</keyword>
<name>A0A6N9YTC9_9ACTN</name>